<evidence type="ECO:0000313" key="2">
    <source>
        <dbReference type="EMBL" id="MBW8268879.1"/>
    </source>
</evidence>
<evidence type="ECO:0000313" key="3">
    <source>
        <dbReference type="Proteomes" id="UP001519924"/>
    </source>
</evidence>
<gene>
    <name evidence="2" type="ORF">K1J50_05205</name>
</gene>
<reference evidence="2 3" key="1">
    <citation type="submission" date="2021-08" db="EMBL/GenBank/DDBJ databases">
        <title>Caldovatus sediminis gen. nov., sp. nov., a moderately thermophilic bacterium isolated from a hot spring.</title>
        <authorList>
            <person name="Hu C.-J."/>
            <person name="Li W.-J."/>
            <person name="Xian W.-D."/>
        </authorList>
    </citation>
    <scope>NUCLEOTIDE SEQUENCE [LARGE SCALE GENOMIC DNA]</scope>
    <source>
        <strain evidence="2 3">SYSU G05006</strain>
    </source>
</reference>
<evidence type="ECO:0000256" key="1">
    <source>
        <dbReference type="SAM" id="MobiDB-lite"/>
    </source>
</evidence>
<evidence type="ECO:0008006" key="4">
    <source>
        <dbReference type="Google" id="ProtNLM"/>
    </source>
</evidence>
<comment type="caution">
    <text evidence="2">The sequence shown here is derived from an EMBL/GenBank/DDBJ whole genome shotgun (WGS) entry which is preliminary data.</text>
</comment>
<dbReference type="Pfam" id="PF10768">
    <property type="entry name" value="FliX"/>
    <property type="match status" value="1"/>
</dbReference>
<feature type="compositionally biased region" description="Gly residues" evidence="1">
    <location>
        <begin position="41"/>
        <end position="55"/>
    </location>
</feature>
<dbReference type="Proteomes" id="UP001519924">
    <property type="component" value="Unassembled WGS sequence"/>
</dbReference>
<proteinExistence type="predicted"/>
<sequence>MCQRCGRDAGQDLPITGGACRSRAAGRGRKGKAGSRAGRMAAGGGGIGHVAGPGGTRPAAAPRGHGRAAGGGVPFRVSEHGGGGGAAAVATRAAGPVGAPALLALQEQGDGLSPPLAAAERDRRARRRGLALIGALRDLQLALLLGATGDTARLAELAALAEAKSEAAADPALREAIAAIALRARVELARHAGRRMPSHK</sequence>
<name>A0ABS7F063_9PROT</name>
<keyword evidence="3" id="KW-1185">Reference proteome</keyword>
<protein>
    <recommendedName>
        <fullName evidence="4">Flagellar assembly protein FliX</fullName>
    </recommendedName>
</protein>
<dbReference type="InterPro" id="IPR019704">
    <property type="entry name" value="Flagellar_assmbl_FliX_class2"/>
</dbReference>
<organism evidence="2 3">
    <name type="scientific">Caldovatus aquaticus</name>
    <dbReference type="NCBI Taxonomy" id="2865671"/>
    <lineage>
        <taxon>Bacteria</taxon>
        <taxon>Pseudomonadati</taxon>
        <taxon>Pseudomonadota</taxon>
        <taxon>Alphaproteobacteria</taxon>
        <taxon>Acetobacterales</taxon>
        <taxon>Roseomonadaceae</taxon>
        <taxon>Caldovatus</taxon>
    </lineage>
</organism>
<accession>A0ABS7F063</accession>
<feature type="region of interest" description="Disordered" evidence="1">
    <location>
        <begin position="13"/>
        <end position="77"/>
    </location>
</feature>
<dbReference type="EMBL" id="JAHZUY010000007">
    <property type="protein sequence ID" value="MBW8268879.1"/>
    <property type="molecule type" value="Genomic_DNA"/>
</dbReference>
<feature type="compositionally biased region" description="Basic residues" evidence="1">
    <location>
        <begin position="24"/>
        <end position="33"/>
    </location>
</feature>